<keyword evidence="2" id="KW-1185">Reference proteome</keyword>
<accession>A0A3L8SJZ3</accession>
<sequence>MMKCQLEGDLLPSFTSICFVMTRTSGFNKYTINQECALQPGAFQVVLWGSQGMGSDEDACGDLTLPPRALRPCCKRCSPILKGKVLLALMNLLEPHSSITALCEEVLQGGRHRLESKNSVGSFCEQSSGVQNPAMDTCTQCMITHP</sequence>
<proteinExistence type="predicted"/>
<protein>
    <submittedName>
        <fullName evidence="1">Uncharacterized protein</fullName>
    </submittedName>
</protein>
<name>A0A3L8SJZ3_CHLGU</name>
<organism evidence="1 2">
    <name type="scientific">Chloebia gouldiae</name>
    <name type="common">Gouldian finch</name>
    <name type="synonym">Erythrura gouldiae</name>
    <dbReference type="NCBI Taxonomy" id="44316"/>
    <lineage>
        <taxon>Eukaryota</taxon>
        <taxon>Metazoa</taxon>
        <taxon>Chordata</taxon>
        <taxon>Craniata</taxon>
        <taxon>Vertebrata</taxon>
        <taxon>Euteleostomi</taxon>
        <taxon>Archelosauria</taxon>
        <taxon>Archosauria</taxon>
        <taxon>Dinosauria</taxon>
        <taxon>Saurischia</taxon>
        <taxon>Theropoda</taxon>
        <taxon>Coelurosauria</taxon>
        <taxon>Aves</taxon>
        <taxon>Neognathae</taxon>
        <taxon>Neoaves</taxon>
        <taxon>Telluraves</taxon>
        <taxon>Australaves</taxon>
        <taxon>Passeriformes</taxon>
        <taxon>Passeroidea</taxon>
        <taxon>Passeridae</taxon>
        <taxon>Chloebia</taxon>
    </lineage>
</organism>
<evidence type="ECO:0000313" key="2">
    <source>
        <dbReference type="Proteomes" id="UP000276834"/>
    </source>
</evidence>
<gene>
    <name evidence="1" type="ORF">DV515_00006927</name>
</gene>
<dbReference type="Proteomes" id="UP000276834">
    <property type="component" value="Unassembled WGS sequence"/>
</dbReference>
<comment type="caution">
    <text evidence="1">The sequence shown here is derived from an EMBL/GenBank/DDBJ whole genome shotgun (WGS) entry which is preliminary data.</text>
</comment>
<reference evidence="1 2" key="1">
    <citation type="journal article" date="2018" name="Proc. R. Soc. B">
        <title>A non-coding region near Follistatin controls head colour polymorphism in the Gouldian finch.</title>
        <authorList>
            <person name="Toomey M.B."/>
            <person name="Marques C.I."/>
            <person name="Andrade P."/>
            <person name="Araujo P.M."/>
            <person name="Sabatino S."/>
            <person name="Gazda M.A."/>
            <person name="Afonso S."/>
            <person name="Lopes R.J."/>
            <person name="Corbo J.C."/>
            <person name="Carneiro M."/>
        </authorList>
    </citation>
    <scope>NUCLEOTIDE SEQUENCE [LARGE SCALE GENOMIC DNA]</scope>
    <source>
        <strain evidence="1">Red01</strain>
        <tissue evidence="1">Muscle</tissue>
    </source>
</reference>
<dbReference type="AlphaFoldDB" id="A0A3L8SJZ3"/>
<evidence type="ECO:0000313" key="1">
    <source>
        <dbReference type="EMBL" id="RLW02898.1"/>
    </source>
</evidence>
<dbReference type="EMBL" id="QUSF01000017">
    <property type="protein sequence ID" value="RLW02898.1"/>
    <property type="molecule type" value="Genomic_DNA"/>
</dbReference>